<dbReference type="PANTHER" id="PTHR21310:SF37">
    <property type="entry name" value="AMINOGLYCOSIDE PHOSPHOTRANSFERASE DOMAIN-CONTAINING PROTEIN"/>
    <property type="match status" value="1"/>
</dbReference>
<dbReference type="InterPro" id="IPR002575">
    <property type="entry name" value="Aminoglycoside_PTrfase"/>
</dbReference>
<accession>A0ABP0C0X9</accession>
<feature type="domain" description="Aminoglycoside phosphotransferase" evidence="2">
    <location>
        <begin position="59"/>
        <end position="332"/>
    </location>
</feature>
<dbReference type="SUPFAM" id="SSF56112">
    <property type="entry name" value="Protein kinase-like (PK-like)"/>
    <property type="match status" value="1"/>
</dbReference>
<evidence type="ECO:0000259" key="2">
    <source>
        <dbReference type="Pfam" id="PF01636"/>
    </source>
</evidence>
<dbReference type="Pfam" id="PF01636">
    <property type="entry name" value="APH"/>
    <property type="match status" value="1"/>
</dbReference>
<dbReference type="Gene3D" id="3.30.200.20">
    <property type="entry name" value="Phosphorylase Kinase, domain 1"/>
    <property type="match status" value="1"/>
</dbReference>
<protein>
    <recommendedName>
        <fullName evidence="2">Aminoglycoside phosphotransferase domain-containing protein</fullName>
    </recommendedName>
</protein>
<sequence>MASLAVPYDALLYTENDDVYLAWKNSLKGEQDKLEEFVAGRINGRGPAKLVCSDEGTYNMVFRFHFDSGGNDVALRCPKPGHAASSLAAEKTEDEVAWMAFLAENTNIPLPRVYSFSFGTAPAGSLSPLGLAHILMDWVPGDMSLREFLRSDPPNEVRLHIYRQVASIYIQLYNLPPLSRIGSVAKDTATGRWDVKKRPLTIDMHQFAIGIPELSIGHWPAQPLESSSAYFDFVKLQQQVQLWDLRNLNDPPEASGPSKPPDSSERSAEIARRRFKARYGFSQLVTKFVEAESNLGPFRVFIPDLDSRNMLVDAATGDITGVIDLEFANAMPAQFACDPPLWLGKILPEQCLDRGYFPWFRQQYEPLLDQFLDAMRSEEEGQPTTLLGQMPLSTHMKNSWTSDRVWFDYAATHTDQVDSVYWAVLYKHHAQGVVPDLPEPLAEELESYLQHTAKQLVAYEEAWDKHNETA</sequence>
<gene>
    <name evidence="3" type="ORF">SCUCBS95973_005818</name>
</gene>
<feature type="region of interest" description="Disordered" evidence="1">
    <location>
        <begin position="247"/>
        <end position="267"/>
    </location>
</feature>
<reference evidence="3 4" key="1">
    <citation type="submission" date="2024-01" db="EMBL/GenBank/DDBJ databases">
        <authorList>
            <person name="Allen C."/>
            <person name="Tagirdzhanova G."/>
        </authorList>
    </citation>
    <scope>NUCLEOTIDE SEQUENCE [LARGE SCALE GENOMIC DNA]</scope>
</reference>
<dbReference type="InterPro" id="IPR051678">
    <property type="entry name" value="AGP_Transferase"/>
</dbReference>
<name>A0ABP0C0X9_9PEZI</name>
<dbReference type="InterPro" id="IPR011009">
    <property type="entry name" value="Kinase-like_dom_sf"/>
</dbReference>
<evidence type="ECO:0000313" key="3">
    <source>
        <dbReference type="EMBL" id="CAK7225302.1"/>
    </source>
</evidence>
<evidence type="ECO:0000313" key="4">
    <source>
        <dbReference type="Proteomes" id="UP001642405"/>
    </source>
</evidence>
<comment type="caution">
    <text evidence="3">The sequence shown here is derived from an EMBL/GenBank/DDBJ whole genome shotgun (WGS) entry which is preliminary data.</text>
</comment>
<evidence type="ECO:0000256" key="1">
    <source>
        <dbReference type="SAM" id="MobiDB-lite"/>
    </source>
</evidence>
<dbReference type="EMBL" id="CAWUHB010000032">
    <property type="protein sequence ID" value="CAK7225302.1"/>
    <property type="molecule type" value="Genomic_DNA"/>
</dbReference>
<dbReference type="Proteomes" id="UP001642405">
    <property type="component" value="Unassembled WGS sequence"/>
</dbReference>
<keyword evidence="4" id="KW-1185">Reference proteome</keyword>
<organism evidence="3 4">
    <name type="scientific">Sporothrix curviconia</name>
    <dbReference type="NCBI Taxonomy" id="1260050"/>
    <lineage>
        <taxon>Eukaryota</taxon>
        <taxon>Fungi</taxon>
        <taxon>Dikarya</taxon>
        <taxon>Ascomycota</taxon>
        <taxon>Pezizomycotina</taxon>
        <taxon>Sordariomycetes</taxon>
        <taxon>Sordariomycetidae</taxon>
        <taxon>Ophiostomatales</taxon>
        <taxon>Ophiostomataceae</taxon>
        <taxon>Sporothrix</taxon>
    </lineage>
</organism>
<dbReference type="PANTHER" id="PTHR21310">
    <property type="entry name" value="AMINOGLYCOSIDE PHOSPHOTRANSFERASE-RELATED-RELATED"/>
    <property type="match status" value="1"/>
</dbReference>
<proteinExistence type="predicted"/>